<dbReference type="Gene3D" id="3.10.620.30">
    <property type="match status" value="1"/>
</dbReference>
<evidence type="ECO:0000259" key="2">
    <source>
        <dbReference type="Pfam" id="PF12969"/>
    </source>
</evidence>
<name>A0A7K1T067_9SPHI</name>
<dbReference type="Proteomes" id="UP000462014">
    <property type="component" value="Unassembled WGS sequence"/>
</dbReference>
<dbReference type="Gene3D" id="2.60.40.3140">
    <property type="match status" value="1"/>
</dbReference>
<feature type="signal peptide" evidence="1">
    <location>
        <begin position="1"/>
        <end position="19"/>
    </location>
</feature>
<dbReference type="EMBL" id="WPIK01000015">
    <property type="protein sequence ID" value="MVN22907.1"/>
    <property type="molecule type" value="Genomic_DNA"/>
</dbReference>
<feature type="domain" description="DUF3857" evidence="2">
    <location>
        <begin position="56"/>
        <end position="214"/>
    </location>
</feature>
<dbReference type="SUPFAM" id="SSF54001">
    <property type="entry name" value="Cysteine proteinases"/>
    <property type="match status" value="1"/>
</dbReference>
<evidence type="ECO:0000313" key="3">
    <source>
        <dbReference type="EMBL" id="MVN22907.1"/>
    </source>
</evidence>
<evidence type="ECO:0000256" key="1">
    <source>
        <dbReference type="SAM" id="SignalP"/>
    </source>
</evidence>
<dbReference type="Gene3D" id="2.60.120.1130">
    <property type="match status" value="1"/>
</dbReference>
<protein>
    <submittedName>
        <fullName evidence="3">DUF3857 domain-containing protein</fullName>
    </submittedName>
</protein>
<accession>A0A7K1T067</accession>
<feature type="chain" id="PRO_5029752915" evidence="1">
    <location>
        <begin position="20"/>
        <end position="634"/>
    </location>
</feature>
<keyword evidence="4" id="KW-1185">Reference proteome</keyword>
<dbReference type="AlphaFoldDB" id="A0A7K1T067"/>
<dbReference type="RefSeq" id="WP_157568618.1">
    <property type="nucleotide sequence ID" value="NZ_WPIK01000015.1"/>
</dbReference>
<reference evidence="3 4" key="1">
    <citation type="submission" date="2019-12" db="EMBL/GenBank/DDBJ databases">
        <title>Mucilaginibacter sp. HMF7410 genome sequencing and assembly.</title>
        <authorList>
            <person name="Kang H."/>
            <person name="Cha I."/>
            <person name="Kim H."/>
            <person name="Joh K."/>
        </authorList>
    </citation>
    <scope>NUCLEOTIDE SEQUENCE [LARGE SCALE GENOMIC DNA]</scope>
    <source>
        <strain evidence="3 4">HMF7410</strain>
    </source>
</reference>
<dbReference type="InterPro" id="IPR038765">
    <property type="entry name" value="Papain-like_cys_pep_sf"/>
</dbReference>
<gene>
    <name evidence="3" type="ORF">GO621_15385</name>
</gene>
<dbReference type="Pfam" id="PF12969">
    <property type="entry name" value="DUF3857"/>
    <property type="match status" value="1"/>
</dbReference>
<proteinExistence type="predicted"/>
<keyword evidence="1" id="KW-0732">Signal</keyword>
<organism evidence="3 4">
    <name type="scientific">Mucilaginibacter arboris</name>
    <dbReference type="NCBI Taxonomy" id="2682090"/>
    <lineage>
        <taxon>Bacteria</taxon>
        <taxon>Pseudomonadati</taxon>
        <taxon>Bacteroidota</taxon>
        <taxon>Sphingobacteriia</taxon>
        <taxon>Sphingobacteriales</taxon>
        <taxon>Sphingobacteriaceae</taxon>
        <taxon>Mucilaginibacter</taxon>
    </lineage>
</organism>
<evidence type="ECO:0000313" key="4">
    <source>
        <dbReference type="Proteomes" id="UP000462014"/>
    </source>
</evidence>
<comment type="caution">
    <text evidence="3">The sequence shown here is derived from an EMBL/GenBank/DDBJ whole genome shotgun (WGS) entry which is preliminary data.</text>
</comment>
<sequence length="634" mass="72985">MKATLAILLLLCISFFGFAQNPYDVAAIPQNLKPYATAVVRNLEETIEIKEPDNVIYHLKEAITILNKNGDDYARIAIGYDKSRQIKSVKGVVYNEFGLPTGKFSERDFNDVSVISNFSLYEDDRVKHFKPSVNSYPYTVEFEYEIKQHQSLALPQWQPESAPEIAVEKSSFKVICKPDLNLRIKENNFQGKMQTETIKDQKIYSWQISNIKALRNEPYLPDPHTFLTSVEVVPEKFSFGGKPGSFTNWDEFSKWMASTLLKGRDEIPAQTAVYIRDLVKDIPDPKQKAKKIYEYMQQKTRYISVQIGVGGYQPTLASEVDQLSYGDCKGLVNYTRGLLKVAGIDSYYCIVYGDHYRKRSIDPTFASLQGNHIILCVPFKNDTTWLECTSKEIPFGFLGDFTDGRNVVACNEQGGKLMRTTEYKTSSNLQIRKCTFSIDKDGMLNGKMETRFEGEQYDNRDELAGEPYQEQIKNLQQVYLIENLNIKSFNLKQEKTQQPVAYETIDLDAPNYCTLNDGRFVVPVNRVNFIKHPLKEVRNRVLPVCINHGYVDKDEIVYQLPDDYKIEQRPRNVESSTPFGSFNVKIEVKEGKLFYNRKIQINAGTYPPETYQELTDFYETIYESDNAHFTLIKK</sequence>
<dbReference type="InterPro" id="IPR024618">
    <property type="entry name" value="DUF3857"/>
</dbReference>